<proteinExistence type="predicted"/>
<dbReference type="Gene3D" id="3.40.50.300">
    <property type="entry name" value="P-loop containing nucleotide triphosphate hydrolases"/>
    <property type="match status" value="1"/>
</dbReference>
<gene>
    <name evidence="2" type="ORF">A3844_19215</name>
</gene>
<dbReference type="Pfam" id="PF03205">
    <property type="entry name" value="MobB"/>
    <property type="match status" value="1"/>
</dbReference>
<sequence>MRRRRQQSQKCLKNIRSSPAVCQIVGFKNSGKTTLICGLIPLLRQRGCSVAVIKHDGHEFEIDHEGTDTWKQRQAGASAVAITSGGRTSVIQERGSSLDELIESFAEYDFVLVEGFKQERYPKIVLIRSEEDLNILSGTSHIIAAAMWNSIQDHPSLLQNLSIRRFDINDKTEIASFMWQQRSYFQNFNI</sequence>
<dbReference type="PANTHER" id="PTHR40072">
    <property type="entry name" value="MOLYBDOPTERIN-GUANINE DINUCLEOTIDE BIOSYNTHESIS ADAPTER PROTEIN-RELATED"/>
    <property type="match status" value="1"/>
</dbReference>
<organism evidence="2 3">
    <name type="scientific">Paenibacillus helianthi</name>
    <dbReference type="NCBI Taxonomy" id="1349432"/>
    <lineage>
        <taxon>Bacteria</taxon>
        <taxon>Bacillati</taxon>
        <taxon>Bacillota</taxon>
        <taxon>Bacilli</taxon>
        <taxon>Bacillales</taxon>
        <taxon>Paenibacillaceae</taxon>
        <taxon>Paenibacillus</taxon>
    </lineage>
</organism>
<evidence type="ECO:0000313" key="3">
    <source>
        <dbReference type="Proteomes" id="UP000186058"/>
    </source>
</evidence>
<feature type="domain" description="Molybdopterin-guanine dinucleotide biosynthesis protein B (MobB)" evidence="1">
    <location>
        <begin position="21"/>
        <end position="146"/>
    </location>
</feature>
<dbReference type="PANTHER" id="PTHR40072:SF1">
    <property type="entry name" value="MOLYBDOPTERIN-GUANINE DINUCLEOTIDE BIOSYNTHESIS ADAPTER PROTEIN"/>
    <property type="match status" value="1"/>
</dbReference>
<dbReference type="Proteomes" id="UP000186058">
    <property type="component" value="Unassembled WGS sequence"/>
</dbReference>
<dbReference type="RefSeq" id="WP_074108283.1">
    <property type="nucleotide sequence ID" value="NZ_LVWI01000051.1"/>
</dbReference>
<evidence type="ECO:0000313" key="2">
    <source>
        <dbReference type="EMBL" id="OKP84758.1"/>
    </source>
</evidence>
<accession>A0ABX3EK25</accession>
<dbReference type="InterPro" id="IPR027417">
    <property type="entry name" value="P-loop_NTPase"/>
</dbReference>
<comment type="caution">
    <text evidence="2">The sequence shown here is derived from an EMBL/GenBank/DDBJ whole genome shotgun (WGS) entry which is preliminary data.</text>
</comment>
<protein>
    <recommendedName>
        <fullName evidence="1">Molybdopterin-guanine dinucleotide biosynthesis protein B (MobB) domain-containing protein</fullName>
    </recommendedName>
</protein>
<dbReference type="SUPFAM" id="SSF52540">
    <property type="entry name" value="P-loop containing nucleoside triphosphate hydrolases"/>
    <property type="match status" value="1"/>
</dbReference>
<reference evidence="2 3" key="1">
    <citation type="submission" date="2016-03" db="EMBL/GenBank/DDBJ databases">
        <authorList>
            <person name="Sant'Anna F.H."/>
            <person name="Ambrosini A."/>
            <person name="Souza R."/>
            <person name="Bach E."/>
            <person name="Fernandes G."/>
            <person name="Balsanelli E."/>
            <person name="Baura V.A."/>
            <person name="Souza E.M."/>
            <person name="Passaglia L."/>
        </authorList>
    </citation>
    <scope>NUCLEOTIDE SEQUENCE [LARGE SCALE GENOMIC DNA]</scope>
    <source>
        <strain evidence="2 3">P26E</strain>
    </source>
</reference>
<dbReference type="CDD" id="cd03116">
    <property type="entry name" value="MobB"/>
    <property type="match status" value="1"/>
</dbReference>
<keyword evidence="3" id="KW-1185">Reference proteome</keyword>
<dbReference type="NCBIfam" id="TIGR00176">
    <property type="entry name" value="mobB"/>
    <property type="match status" value="1"/>
</dbReference>
<dbReference type="InterPro" id="IPR052539">
    <property type="entry name" value="MGD_biosynthesis_adapter"/>
</dbReference>
<name>A0ABX3EK25_9BACL</name>
<evidence type="ECO:0000259" key="1">
    <source>
        <dbReference type="Pfam" id="PF03205"/>
    </source>
</evidence>
<dbReference type="EMBL" id="LVWI01000051">
    <property type="protein sequence ID" value="OKP84758.1"/>
    <property type="molecule type" value="Genomic_DNA"/>
</dbReference>
<dbReference type="InterPro" id="IPR004435">
    <property type="entry name" value="MobB_dom"/>
</dbReference>